<dbReference type="InterPro" id="IPR003838">
    <property type="entry name" value="ABC3_permease_C"/>
</dbReference>
<dbReference type="GO" id="GO:0020037">
    <property type="term" value="F:heme binding"/>
    <property type="evidence" value="ECO:0007669"/>
    <property type="project" value="InterPro"/>
</dbReference>
<dbReference type="PROSITE" id="PS50873">
    <property type="entry name" value="PEROXIDASE_4"/>
    <property type="match status" value="1"/>
</dbReference>
<dbReference type="PANTHER" id="PTHR30287:SF1">
    <property type="entry name" value="INNER MEMBRANE PROTEIN"/>
    <property type="match status" value="1"/>
</dbReference>
<proteinExistence type="predicted"/>
<organism evidence="9 10">
    <name type="scientific">Candidatus Scatomorpha pullistercoris</name>
    <dbReference type="NCBI Taxonomy" id="2840929"/>
    <lineage>
        <taxon>Bacteria</taxon>
        <taxon>Bacillati</taxon>
        <taxon>Bacillota</taxon>
        <taxon>Clostridia</taxon>
        <taxon>Eubacteriales</taxon>
        <taxon>Candidatus Scatomorpha</taxon>
    </lineage>
</organism>
<dbReference type="AlphaFoldDB" id="A0A9D1K822"/>
<evidence type="ECO:0000256" key="3">
    <source>
        <dbReference type="ARBA" id="ARBA00022692"/>
    </source>
</evidence>
<dbReference type="Pfam" id="PF02687">
    <property type="entry name" value="FtsX"/>
    <property type="match status" value="2"/>
</dbReference>
<keyword evidence="2" id="KW-1003">Cell membrane</keyword>
<feature type="transmembrane region" description="Helical" evidence="7">
    <location>
        <begin position="672"/>
        <end position="695"/>
    </location>
</feature>
<reference evidence="9" key="1">
    <citation type="submission" date="2020-10" db="EMBL/GenBank/DDBJ databases">
        <authorList>
            <person name="Gilroy R."/>
        </authorList>
    </citation>
    <scope>NUCLEOTIDE SEQUENCE</scope>
    <source>
        <strain evidence="9">ChiHecec3B27-6122</strain>
    </source>
</reference>
<dbReference type="PANTHER" id="PTHR30287">
    <property type="entry name" value="MEMBRANE COMPONENT OF PREDICTED ABC SUPERFAMILY METABOLITE UPTAKE TRANSPORTER"/>
    <property type="match status" value="1"/>
</dbReference>
<protein>
    <submittedName>
        <fullName evidence="9">FtsX-like permease family protein</fullName>
    </submittedName>
</protein>
<gene>
    <name evidence="9" type="ORF">IAD42_04240</name>
</gene>
<evidence type="ECO:0000313" key="9">
    <source>
        <dbReference type="EMBL" id="HIS97165.1"/>
    </source>
</evidence>
<feature type="transmembrane region" description="Helical" evidence="7">
    <location>
        <begin position="985"/>
        <end position="1005"/>
    </location>
</feature>
<feature type="transmembrane region" description="Helical" evidence="7">
    <location>
        <begin position="499"/>
        <end position="523"/>
    </location>
</feature>
<evidence type="ECO:0000313" key="10">
    <source>
        <dbReference type="Proteomes" id="UP000886876"/>
    </source>
</evidence>
<feature type="transmembrane region" description="Helical" evidence="7">
    <location>
        <begin position="553"/>
        <end position="574"/>
    </location>
</feature>
<feature type="coiled-coil region" evidence="6">
    <location>
        <begin position="380"/>
        <end position="477"/>
    </location>
</feature>
<evidence type="ECO:0000256" key="2">
    <source>
        <dbReference type="ARBA" id="ARBA00022475"/>
    </source>
</evidence>
<evidence type="ECO:0000256" key="5">
    <source>
        <dbReference type="ARBA" id="ARBA00023136"/>
    </source>
</evidence>
<evidence type="ECO:0000256" key="6">
    <source>
        <dbReference type="SAM" id="Coils"/>
    </source>
</evidence>
<keyword evidence="4 7" id="KW-1133">Transmembrane helix</keyword>
<reference evidence="9" key="2">
    <citation type="journal article" date="2021" name="PeerJ">
        <title>Extensive microbial diversity within the chicken gut microbiome revealed by metagenomics and culture.</title>
        <authorList>
            <person name="Gilroy R."/>
            <person name="Ravi A."/>
            <person name="Getino M."/>
            <person name="Pursley I."/>
            <person name="Horton D.L."/>
            <person name="Alikhan N.F."/>
            <person name="Baker D."/>
            <person name="Gharbi K."/>
            <person name="Hall N."/>
            <person name="Watson M."/>
            <person name="Adriaenssens E.M."/>
            <person name="Foster-Nyarko E."/>
            <person name="Jarju S."/>
            <person name="Secka A."/>
            <person name="Antonio M."/>
            <person name="Oren A."/>
            <person name="Chaudhuri R.R."/>
            <person name="La Ragione R."/>
            <person name="Hildebrand F."/>
            <person name="Pallen M.J."/>
        </authorList>
    </citation>
    <scope>NUCLEOTIDE SEQUENCE</scope>
    <source>
        <strain evidence="9">ChiHecec3B27-6122</strain>
    </source>
</reference>
<evidence type="ECO:0000256" key="4">
    <source>
        <dbReference type="ARBA" id="ARBA00022989"/>
    </source>
</evidence>
<dbReference type="GO" id="GO:0005886">
    <property type="term" value="C:plasma membrane"/>
    <property type="evidence" value="ECO:0007669"/>
    <property type="project" value="UniProtKB-SubCell"/>
</dbReference>
<dbReference type="GO" id="GO:0006979">
    <property type="term" value="P:response to oxidative stress"/>
    <property type="evidence" value="ECO:0007669"/>
    <property type="project" value="InterPro"/>
</dbReference>
<comment type="caution">
    <text evidence="9">The sequence shown here is derived from an EMBL/GenBank/DDBJ whole genome shotgun (WGS) entry which is preliminary data.</text>
</comment>
<sequence>MMKATGLKHLLRSIRKSGVSFLAVAVIAGVSIAIFQGFQSSAHAILRRADQYFVENRLETLEISCANGITQEDIDAIAGWDGVRSVEGGYTDSALLDLGSERVLVQARSLLETMNTPVIIEGELPTAADEAAIEERLAAERGIKVGDSITLENDGCLLETQFTVTAIVNLPVYVCAGLEDTRGTADAGLGSNEYFVALDKCAFDADNYSDCYTTAYIDSSKFDGVYYFSDEYESAEDEYIAALEPLAAERATLRYESLSAEVQDALNEAQAEIDDAKAEIADGEQELADGRTEIEENRQKLEDARAEIADAEAEIADAETEIASGQRELDSSKAEFAENEQALADAKAELDAQLGALGLGTDLDAALVILEGYGEQGAPLMAAIQEYKASEAQLEAARSEIASAEATLASSRNELANAKAELADAYAEVADGEAELAEAEQELADGEAELEDAKAELADGEAEFADAQADAAELKESGWIISGRNEVGDVRGVETIVKAIFGLSYAMSAVFLIVSVLVCFAAITRVIREQRVLIGAQKALGFTAGELFRHFTLYNLVCAVLGVLVGWLLSVVIVEYMSLYIFMPKFTFKDASIVFVWSTALISAVICIAVFLAATFFTCSKLVKEPATELLRGEVPSKGGRMFFDRWGIYRKLSLFSRSIVKNVLSDKGRMLTTVMGIMGCTALLVACFTIKLGIKNASVEQFGTYSLYDYRLSIDTATGSASDFEALLDEGGVENLLIQDKLENFRAPGGDWDNAHVLTVSDAKALKNFMYLKDLDGGAEITVPEEGVLISRKAAEALGLAAGGTVEVMDESGEAHSFDIVAVVESYLPYHTLIMSSGYYEEVMGEAPDESVFLIKGGVDGIRSEAEGMTGFVSLRDNSEFVRSGSELDLAIYICVGLAAALSVLVLLNQITMHIDHKARELAVMRVNGYTLAQTRAYVSRDNVVLTVLGLLLGCLAGIGLGYIDTRMVEAGAEHYVRDPNLLACLESVAIVGAFAVIVNIIALRRIDKLNLTNVSSN</sequence>
<feature type="transmembrane region" description="Helical" evidence="7">
    <location>
        <begin position="945"/>
        <end position="965"/>
    </location>
</feature>
<dbReference type="InterPro" id="IPR002016">
    <property type="entry name" value="Haem_peroxidase"/>
</dbReference>
<dbReference type="Proteomes" id="UP000886876">
    <property type="component" value="Unassembled WGS sequence"/>
</dbReference>
<feature type="transmembrane region" description="Helical" evidence="7">
    <location>
        <begin position="891"/>
        <end position="909"/>
    </location>
</feature>
<dbReference type="InterPro" id="IPR038766">
    <property type="entry name" value="Membrane_comp_ABC_pdt"/>
</dbReference>
<evidence type="ECO:0000256" key="1">
    <source>
        <dbReference type="ARBA" id="ARBA00004651"/>
    </source>
</evidence>
<feature type="domain" description="Plant heme peroxidase family profile" evidence="8">
    <location>
        <begin position="54"/>
        <end position="227"/>
    </location>
</feature>
<feature type="coiled-coil region" evidence="6">
    <location>
        <begin position="248"/>
        <end position="349"/>
    </location>
</feature>
<evidence type="ECO:0000256" key="7">
    <source>
        <dbReference type="SAM" id="Phobius"/>
    </source>
</evidence>
<keyword evidence="3 7" id="KW-0812">Transmembrane</keyword>
<feature type="transmembrane region" description="Helical" evidence="7">
    <location>
        <begin position="21"/>
        <end position="38"/>
    </location>
</feature>
<comment type="subcellular location">
    <subcellularLocation>
        <location evidence="1">Cell membrane</location>
        <topology evidence="1">Multi-pass membrane protein</topology>
    </subcellularLocation>
</comment>
<dbReference type="Gene3D" id="1.20.1170.10">
    <property type="match status" value="1"/>
</dbReference>
<dbReference type="EMBL" id="DVJS01000101">
    <property type="protein sequence ID" value="HIS97165.1"/>
    <property type="molecule type" value="Genomic_DNA"/>
</dbReference>
<keyword evidence="6" id="KW-0175">Coiled coil</keyword>
<name>A0A9D1K822_9FIRM</name>
<dbReference type="GO" id="GO:0004601">
    <property type="term" value="F:peroxidase activity"/>
    <property type="evidence" value="ECO:0007669"/>
    <property type="project" value="InterPro"/>
</dbReference>
<accession>A0A9D1K822</accession>
<feature type="transmembrane region" description="Helical" evidence="7">
    <location>
        <begin position="594"/>
        <end position="617"/>
    </location>
</feature>
<keyword evidence="5 7" id="KW-0472">Membrane</keyword>
<evidence type="ECO:0000259" key="8">
    <source>
        <dbReference type="PROSITE" id="PS50873"/>
    </source>
</evidence>